<keyword evidence="5" id="KW-1185">Reference proteome</keyword>
<feature type="domain" description="Protein kinase" evidence="3">
    <location>
        <begin position="73"/>
        <end position="102"/>
    </location>
</feature>
<evidence type="ECO:0000259" key="3">
    <source>
        <dbReference type="PROSITE" id="PS50011"/>
    </source>
</evidence>
<feature type="binding site" evidence="1">
    <location>
        <position position="102"/>
    </location>
    <ligand>
        <name>ATP</name>
        <dbReference type="ChEBI" id="CHEBI:30616"/>
    </ligand>
</feature>
<protein>
    <recommendedName>
        <fullName evidence="3">Protein kinase domain-containing protein</fullName>
    </recommendedName>
</protein>
<dbReference type="PROSITE" id="PS00107">
    <property type="entry name" value="PROTEIN_KINASE_ATP"/>
    <property type="match status" value="1"/>
</dbReference>
<evidence type="ECO:0000256" key="1">
    <source>
        <dbReference type="PROSITE-ProRule" id="PRU10141"/>
    </source>
</evidence>
<reference evidence="4 5" key="1">
    <citation type="journal article" date="2017" name="Nat. Commun.">
        <title>Genome assembly with in vitro proximity ligation data and whole-genome triplication in lettuce.</title>
        <authorList>
            <person name="Reyes-Chin-Wo S."/>
            <person name="Wang Z."/>
            <person name="Yang X."/>
            <person name="Kozik A."/>
            <person name="Arikit S."/>
            <person name="Song C."/>
            <person name="Xia L."/>
            <person name="Froenicke L."/>
            <person name="Lavelle D.O."/>
            <person name="Truco M.J."/>
            <person name="Xia R."/>
            <person name="Zhu S."/>
            <person name="Xu C."/>
            <person name="Xu H."/>
            <person name="Xu X."/>
            <person name="Cox K."/>
            <person name="Korf I."/>
            <person name="Meyers B.C."/>
            <person name="Michelmore R.W."/>
        </authorList>
    </citation>
    <scope>NUCLEOTIDE SEQUENCE [LARGE SCALE GENOMIC DNA]</scope>
    <source>
        <strain evidence="5">cv. Salinas</strain>
        <tissue evidence="4">Seedlings</tissue>
    </source>
</reference>
<evidence type="ECO:0000313" key="5">
    <source>
        <dbReference type="Proteomes" id="UP000235145"/>
    </source>
</evidence>
<accession>A0A9R1XIT2</accession>
<dbReference type="PROSITE" id="PS50011">
    <property type="entry name" value="PROTEIN_KINASE_DOM"/>
    <property type="match status" value="1"/>
</dbReference>
<dbReference type="InterPro" id="IPR017441">
    <property type="entry name" value="Protein_kinase_ATP_BS"/>
</dbReference>
<evidence type="ECO:0000256" key="2">
    <source>
        <dbReference type="SAM" id="MobiDB-lite"/>
    </source>
</evidence>
<dbReference type="GO" id="GO:0004672">
    <property type="term" value="F:protein kinase activity"/>
    <property type="evidence" value="ECO:0007669"/>
    <property type="project" value="InterPro"/>
</dbReference>
<dbReference type="Gene3D" id="3.30.200.20">
    <property type="entry name" value="Phosphorylase Kinase, domain 1"/>
    <property type="match status" value="1"/>
</dbReference>
<dbReference type="AlphaFoldDB" id="A0A9R1XIT2"/>
<gene>
    <name evidence="4" type="ORF">LSAT_V11C400221440</name>
</gene>
<dbReference type="GO" id="GO:0005524">
    <property type="term" value="F:ATP binding"/>
    <property type="evidence" value="ECO:0007669"/>
    <property type="project" value="UniProtKB-UniRule"/>
</dbReference>
<dbReference type="Proteomes" id="UP000235145">
    <property type="component" value="Unassembled WGS sequence"/>
</dbReference>
<feature type="region of interest" description="Disordered" evidence="2">
    <location>
        <begin position="29"/>
        <end position="48"/>
    </location>
</feature>
<dbReference type="InterPro" id="IPR000719">
    <property type="entry name" value="Prot_kinase_dom"/>
</dbReference>
<proteinExistence type="predicted"/>
<dbReference type="EMBL" id="NBSK02000004">
    <property type="protein sequence ID" value="KAJ0214671.1"/>
    <property type="molecule type" value="Genomic_DNA"/>
</dbReference>
<comment type="caution">
    <text evidence="4">The sequence shown here is derived from an EMBL/GenBank/DDBJ whole genome shotgun (WGS) entry which is preliminary data.</text>
</comment>
<organism evidence="4 5">
    <name type="scientific">Lactuca sativa</name>
    <name type="common">Garden lettuce</name>
    <dbReference type="NCBI Taxonomy" id="4236"/>
    <lineage>
        <taxon>Eukaryota</taxon>
        <taxon>Viridiplantae</taxon>
        <taxon>Streptophyta</taxon>
        <taxon>Embryophyta</taxon>
        <taxon>Tracheophyta</taxon>
        <taxon>Spermatophyta</taxon>
        <taxon>Magnoliopsida</taxon>
        <taxon>eudicotyledons</taxon>
        <taxon>Gunneridae</taxon>
        <taxon>Pentapetalae</taxon>
        <taxon>asterids</taxon>
        <taxon>campanulids</taxon>
        <taxon>Asterales</taxon>
        <taxon>Asteraceae</taxon>
        <taxon>Cichorioideae</taxon>
        <taxon>Cichorieae</taxon>
        <taxon>Lactucinae</taxon>
        <taxon>Lactuca</taxon>
    </lineage>
</organism>
<keyword evidence="1" id="KW-0547">Nucleotide-binding</keyword>
<dbReference type="SUPFAM" id="SSF56112">
    <property type="entry name" value="Protein kinase-like (PK-like)"/>
    <property type="match status" value="1"/>
</dbReference>
<keyword evidence="1" id="KW-0067">ATP-binding</keyword>
<name>A0A9R1XIT2_LACSA</name>
<sequence length="102" mass="11243">MSRVNRHPVHFGKSEAPFLDTRDIVVKNQRSGTEKPPKMLSTPIKDSHSSFILPGQTCQRFTLSEIESATQNFDEALVIGQGGFGKVYKCSKTGSMTEVAVK</sequence>
<evidence type="ECO:0000313" key="4">
    <source>
        <dbReference type="EMBL" id="KAJ0214671.1"/>
    </source>
</evidence>
<dbReference type="InterPro" id="IPR011009">
    <property type="entry name" value="Kinase-like_dom_sf"/>
</dbReference>